<keyword evidence="3" id="KW-1185">Reference proteome</keyword>
<dbReference type="Proteomes" id="UP001273166">
    <property type="component" value="Unassembled WGS sequence"/>
</dbReference>
<protein>
    <submittedName>
        <fullName evidence="2">Uncharacterized protein</fullName>
    </submittedName>
</protein>
<name>A0AAJ0GMD7_9PEZI</name>
<dbReference type="GeneID" id="87882759"/>
<reference evidence="2" key="1">
    <citation type="journal article" date="2023" name="Mol. Phylogenet. Evol.">
        <title>Genome-scale phylogeny and comparative genomics of the fungal order Sordariales.</title>
        <authorList>
            <person name="Hensen N."/>
            <person name="Bonometti L."/>
            <person name="Westerberg I."/>
            <person name="Brannstrom I.O."/>
            <person name="Guillou S."/>
            <person name="Cros-Aarteil S."/>
            <person name="Calhoun S."/>
            <person name="Haridas S."/>
            <person name="Kuo A."/>
            <person name="Mondo S."/>
            <person name="Pangilinan J."/>
            <person name="Riley R."/>
            <person name="LaButti K."/>
            <person name="Andreopoulos B."/>
            <person name="Lipzen A."/>
            <person name="Chen C."/>
            <person name="Yan M."/>
            <person name="Daum C."/>
            <person name="Ng V."/>
            <person name="Clum A."/>
            <person name="Steindorff A."/>
            <person name="Ohm R.A."/>
            <person name="Martin F."/>
            <person name="Silar P."/>
            <person name="Natvig D.O."/>
            <person name="Lalanne C."/>
            <person name="Gautier V."/>
            <person name="Ament-Velasquez S.L."/>
            <person name="Kruys A."/>
            <person name="Hutchinson M.I."/>
            <person name="Powell A.J."/>
            <person name="Barry K."/>
            <person name="Miller A.N."/>
            <person name="Grigoriev I.V."/>
            <person name="Debuchy R."/>
            <person name="Gladieux P."/>
            <person name="Hiltunen Thoren M."/>
            <person name="Johannesson H."/>
        </authorList>
    </citation>
    <scope>NUCLEOTIDE SEQUENCE</scope>
    <source>
        <strain evidence="2">CBS 333.67</strain>
    </source>
</reference>
<accession>A0AAJ0GMD7</accession>
<evidence type="ECO:0000313" key="3">
    <source>
        <dbReference type="Proteomes" id="UP001273166"/>
    </source>
</evidence>
<dbReference type="RefSeq" id="XP_062718411.1">
    <property type="nucleotide sequence ID" value="XM_062863930.1"/>
</dbReference>
<reference evidence="2" key="2">
    <citation type="submission" date="2023-06" db="EMBL/GenBank/DDBJ databases">
        <authorList>
            <consortium name="Lawrence Berkeley National Laboratory"/>
            <person name="Mondo S.J."/>
            <person name="Hensen N."/>
            <person name="Bonometti L."/>
            <person name="Westerberg I."/>
            <person name="Brannstrom I.O."/>
            <person name="Guillou S."/>
            <person name="Cros-Aarteil S."/>
            <person name="Calhoun S."/>
            <person name="Haridas S."/>
            <person name="Kuo A."/>
            <person name="Pangilinan J."/>
            <person name="Riley R."/>
            <person name="Labutti K."/>
            <person name="Andreopoulos B."/>
            <person name="Lipzen A."/>
            <person name="Chen C."/>
            <person name="Yanf M."/>
            <person name="Daum C."/>
            <person name="Ng V."/>
            <person name="Clum A."/>
            <person name="Steindorff A."/>
            <person name="Ohm R."/>
            <person name="Martin F."/>
            <person name="Silar P."/>
            <person name="Natvig D."/>
            <person name="Lalanne C."/>
            <person name="Gautier V."/>
            <person name="Ament-Velasquez S.L."/>
            <person name="Kruys A."/>
            <person name="Hutchinson M.I."/>
            <person name="Powell A.J."/>
            <person name="Barry K."/>
            <person name="Miller A.N."/>
            <person name="Grigoriev I.V."/>
            <person name="Debuchy R."/>
            <person name="Gladieux P."/>
            <person name="Thoren M.H."/>
            <person name="Johannesson H."/>
        </authorList>
    </citation>
    <scope>NUCLEOTIDE SEQUENCE</scope>
    <source>
        <strain evidence="2">CBS 333.67</strain>
    </source>
</reference>
<proteinExistence type="predicted"/>
<gene>
    <name evidence="2" type="ORF">B0T15DRAFT_311508</name>
</gene>
<evidence type="ECO:0000256" key="1">
    <source>
        <dbReference type="SAM" id="MobiDB-lite"/>
    </source>
</evidence>
<sequence>MIVRDLKRVAFFLGPLLVLLLLSASLWRSHPEYLRSHVGALLGDNPDPARRPHRKPTSTPNGTHTEIYSLSRSDGKYFEIRFGRDVYNPNIIPHQKFNNSWYIVGQLWNDPHNNGLDKSFSEAGCVAQFINGVLMCIDYIRGLSIQPTPGGKCEGDISYFSLNVGPHDARVFFGPQNPFTIYGSNSGFTCFGQWIQDFRQLVDWEYELMTNTDFKVGTEIQRPAPYFAVEKNYFLFWDEHDEMHVHYDMYPKRGFSKLERDGKAGADLAPAAAEQDQKCMQRFLPKLPPKLESIHQATNSLKLTLCERADKGCKPNDANTFILTIIQHKTYYDWHSEYEPYVVLFRQRAPFELYAISKRPLWVHGRRRHEGRRTDMFYVTSVNWMDRGVKYHGFLDDVAVLGFGIEDQFSGGIDVLAKDLLVDMGFCDEE</sequence>
<dbReference type="EMBL" id="JAUDZG010000007">
    <property type="protein sequence ID" value="KAK3302631.1"/>
    <property type="molecule type" value="Genomic_DNA"/>
</dbReference>
<feature type="region of interest" description="Disordered" evidence="1">
    <location>
        <begin position="44"/>
        <end position="67"/>
    </location>
</feature>
<organism evidence="2 3">
    <name type="scientific">Chaetomium strumarium</name>
    <dbReference type="NCBI Taxonomy" id="1170767"/>
    <lineage>
        <taxon>Eukaryota</taxon>
        <taxon>Fungi</taxon>
        <taxon>Dikarya</taxon>
        <taxon>Ascomycota</taxon>
        <taxon>Pezizomycotina</taxon>
        <taxon>Sordariomycetes</taxon>
        <taxon>Sordariomycetidae</taxon>
        <taxon>Sordariales</taxon>
        <taxon>Chaetomiaceae</taxon>
        <taxon>Chaetomium</taxon>
    </lineage>
</organism>
<comment type="caution">
    <text evidence="2">The sequence shown here is derived from an EMBL/GenBank/DDBJ whole genome shotgun (WGS) entry which is preliminary data.</text>
</comment>
<dbReference type="AlphaFoldDB" id="A0AAJ0GMD7"/>
<evidence type="ECO:0000313" key="2">
    <source>
        <dbReference type="EMBL" id="KAK3302631.1"/>
    </source>
</evidence>
<feature type="compositionally biased region" description="Polar residues" evidence="1">
    <location>
        <begin position="57"/>
        <end position="67"/>
    </location>
</feature>